<dbReference type="Proteomes" id="UP000000788">
    <property type="component" value="Chromosome"/>
</dbReference>
<proteinExistence type="predicted"/>
<keyword evidence="3" id="KW-0812">Transmembrane</keyword>
<evidence type="ECO:0000256" key="3">
    <source>
        <dbReference type="SAM" id="Phobius"/>
    </source>
</evidence>
<dbReference type="EMBL" id="CP000878">
    <property type="protein sequence ID" value="ABX08083.1"/>
    <property type="molecule type" value="Genomic_DNA"/>
</dbReference>
<dbReference type="SUPFAM" id="SSF69593">
    <property type="entry name" value="Glycerol-3-phosphate (1)-acyltransferase"/>
    <property type="match status" value="1"/>
</dbReference>
<feature type="domain" description="Phospholipid/glycerol acyltransferase" evidence="4">
    <location>
        <begin position="54"/>
        <end position="166"/>
    </location>
</feature>
<evidence type="ECO:0000259" key="4">
    <source>
        <dbReference type="SMART" id="SM00563"/>
    </source>
</evidence>
<dbReference type="CDD" id="cd07989">
    <property type="entry name" value="LPLAT_AGPAT-like"/>
    <property type="match status" value="1"/>
</dbReference>
<protein>
    <submittedName>
        <fullName evidence="5">Putative 1-acyl-sn-glycerol-3-phosphate acyltransferase</fullName>
        <ecNumber evidence="5">2.3.1.51</ecNumber>
    </submittedName>
</protein>
<evidence type="ECO:0000313" key="5">
    <source>
        <dbReference type="EMBL" id="ABX08083.1"/>
    </source>
</evidence>
<sequence>MIKELNNNSRAHLLPPRQSLVYAFISYCIVFPIFRIFFRGRISGIQNVPLQGSLVIVANHASHLDPPLLGHALGRPIAFMAKQELFRIPILGWIIRACGAYPVSRGASDREAIRVASERLHQGWATGVFLDGTRQENGRVNNPMAGAALLAARTNSQILPVAIINSHRALGKGMALARFVPIHLRIGNVISPPVTRKKIDLLETTKQVQISINTMIEQGLIVPKS</sequence>
<dbReference type="RefSeq" id="WP_012194708.1">
    <property type="nucleotide sequence ID" value="NC_009976.1"/>
</dbReference>
<dbReference type="GO" id="GO:0006654">
    <property type="term" value="P:phosphatidic acid biosynthetic process"/>
    <property type="evidence" value="ECO:0007669"/>
    <property type="project" value="TreeGrafter"/>
</dbReference>
<dbReference type="OrthoDB" id="9803035at2"/>
<dbReference type="PANTHER" id="PTHR10434:SF11">
    <property type="entry name" value="1-ACYL-SN-GLYCEROL-3-PHOSPHATE ACYLTRANSFERASE"/>
    <property type="match status" value="1"/>
</dbReference>
<accession>A9BCZ5</accession>
<dbReference type="GO" id="GO:0003841">
    <property type="term" value="F:1-acylglycerol-3-phosphate O-acyltransferase activity"/>
    <property type="evidence" value="ECO:0007669"/>
    <property type="project" value="UniProtKB-EC"/>
</dbReference>
<feature type="transmembrane region" description="Helical" evidence="3">
    <location>
        <begin position="20"/>
        <end position="38"/>
    </location>
</feature>
<dbReference type="HOGENOM" id="CLU_027938_4_5_3"/>
<keyword evidence="3" id="KW-1133">Transmembrane helix</keyword>
<dbReference type="PANTHER" id="PTHR10434">
    <property type="entry name" value="1-ACYL-SN-GLYCEROL-3-PHOSPHATE ACYLTRANSFERASE"/>
    <property type="match status" value="1"/>
</dbReference>
<evidence type="ECO:0000313" key="6">
    <source>
        <dbReference type="Proteomes" id="UP000000788"/>
    </source>
</evidence>
<organism evidence="5 6">
    <name type="scientific">Prochlorococcus marinus (strain MIT 9211)</name>
    <dbReference type="NCBI Taxonomy" id="93059"/>
    <lineage>
        <taxon>Bacteria</taxon>
        <taxon>Bacillati</taxon>
        <taxon>Cyanobacteriota</taxon>
        <taxon>Cyanophyceae</taxon>
        <taxon>Synechococcales</taxon>
        <taxon>Prochlorococcaceae</taxon>
        <taxon>Prochlorococcus</taxon>
    </lineage>
</organism>
<dbReference type="InterPro" id="IPR002123">
    <property type="entry name" value="Plipid/glycerol_acylTrfase"/>
</dbReference>
<dbReference type="Pfam" id="PF01553">
    <property type="entry name" value="Acyltransferase"/>
    <property type="match status" value="1"/>
</dbReference>
<keyword evidence="3" id="KW-0472">Membrane</keyword>
<dbReference type="KEGG" id="pmj:P9211_01521"/>
<name>A9BCZ5_PROM4</name>
<keyword evidence="6" id="KW-1185">Reference proteome</keyword>
<evidence type="ECO:0000256" key="1">
    <source>
        <dbReference type="ARBA" id="ARBA00022679"/>
    </source>
</evidence>
<dbReference type="AlphaFoldDB" id="A9BCZ5"/>
<dbReference type="EC" id="2.3.1.51" evidence="5"/>
<dbReference type="eggNOG" id="COG0204">
    <property type="taxonomic scope" value="Bacteria"/>
</dbReference>
<reference evidence="5 6" key="1">
    <citation type="journal article" date="2007" name="PLoS Genet.">
        <title>Patterns and implications of gene gain and loss in the evolution of Prochlorococcus.</title>
        <authorList>
            <person name="Kettler G.C."/>
            <person name="Martiny A.C."/>
            <person name="Huang K."/>
            <person name="Zucker J."/>
            <person name="Coleman M.L."/>
            <person name="Rodrigue S."/>
            <person name="Chen F."/>
            <person name="Lapidus A."/>
            <person name="Ferriera S."/>
            <person name="Johnson J."/>
            <person name="Steglich C."/>
            <person name="Church G.M."/>
            <person name="Richardson P."/>
            <person name="Chisholm S.W."/>
        </authorList>
    </citation>
    <scope>NUCLEOTIDE SEQUENCE [LARGE SCALE GENOMIC DNA]</scope>
    <source>
        <strain evidence="6">MIT 9211</strain>
    </source>
</reference>
<evidence type="ECO:0000256" key="2">
    <source>
        <dbReference type="ARBA" id="ARBA00023315"/>
    </source>
</evidence>
<gene>
    <name evidence="5" type="ordered locus">P9211_01521</name>
</gene>
<dbReference type="STRING" id="93059.P9211_01521"/>
<keyword evidence="2 5" id="KW-0012">Acyltransferase</keyword>
<dbReference type="SMART" id="SM00563">
    <property type="entry name" value="PlsC"/>
    <property type="match status" value="1"/>
</dbReference>
<keyword evidence="1 5" id="KW-0808">Transferase</keyword>